<proteinExistence type="inferred from homology"/>
<evidence type="ECO:0000313" key="13">
    <source>
        <dbReference type="Proteomes" id="UP000264006"/>
    </source>
</evidence>
<dbReference type="Gene3D" id="3.20.19.10">
    <property type="entry name" value="Aconitase, domain 4"/>
    <property type="match status" value="1"/>
</dbReference>
<evidence type="ECO:0000256" key="10">
    <source>
        <dbReference type="HAMAP-Rule" id="MF_01031"/>
    </source>
</evidence>
<keyword evidence="13" id="KW-1185">Reference proteome</keyword>
<evidence type="ECO:0000256" key="9">
    <source>
        <dbReference type="ARBA" id="ARBA00023304"/>
    </source>
</evidence>
<name>A0A346Y145_9ACTN</name>
<dbReference type="InterPro" id="IPR000573">
    <property type="entry name" value="AconitaseA/IPMdHydase_ssu_swvl"/>
</dbReference>
<evidence type="ECO:0000313" key="12">
    <source>
        <dbReference type="EMBL" id="AXV08192.1"/>
    </source>
</evidence>
<dbReference type="EMBL" id="CP031165">
    <property type="protein sequence ID" value="AXV08192.1"/>
    <property type="molecule type" value="Genomic_DNA"/>
</dbReference>
<comment type="catalytic activity">
    <reaction evidence="1 10">
        <text>(2R,3S)-3-isopropylmalate = (2S)-2-isopropylmalate</text>
        <dbReference type="Rhea" id="RHEA:32287"/>
        <dbReference type="ChEBI" id="CHEBI:1178"/>
        <dbReference type="ChEBI" id="CHEBI:35121"/>
        <dbReference type="EC" id="4.2.1.33"/>
    </reaction>
</comment>
<dbReference type="EC" id="4.2.1.33" evidence="10"/>
<dbReference type="PANTHER" id="PTHR43345:SF5">
    <property type="entry name" value="3-ISOPROPYLMALATE DEHYDRATASE SMALL SUBUNIT"/>
    <property type="match status" value="1"/>
</dbReference>
<dbReference type="Pfam" id="PF00694">
    <property type="entry name" value="Aconitase_C"/>
    <property type="match status" value="1"/>
</dbReference>
<keyword evidence="6 10" id="KW-0432">Leucine biosynthesis</keyword>
<evidence type="ECO:0000256" key="6">
    <source>
        <dbReference type="ARBA" id="ARBA00022430"/>
    </source>
</evidence>
<dbReference type="Proteomes" id="UP000264006">
    <property type="component" value="Chromosome"/>
</dbReference>
<dbReference type="NCBIfam" id="NF002458">
    <property type="entry name" value="PRK01641.1"/>
    <property type="match status" value="1"/>
</dbReference>
<dbReference type="GO" id="GO:0003861">
    <property type="term" value="F:3-isopropylmalate dehydratase activity"/>
    <property type="evidence" value="ECO:0007669"/>
    <property type="project" value="UniProtKB-UniRule"/>
</dbReference>
<dbReference type="FunFam" id="3.20.19.10:FF:000003">
    <property type="entry name" value="3-isopropylmalate dehydratase small subunit"/>
    <property type="match status" value="1"/>
</dbReference>
<dbReference type="GO" id="GO:0009098">
    <property type="term" value="P:L-leucine biosynthetic process"/>
    <property type="evidence" value="ECO:0007669"/>
    <property type="project" value="UniProtKB-UniRule"/>
</dbReference>
<dbReference type="InterPro" id="IPR015928">
    <property type="entry name" value="Aconitase/3IPM_dehydase_swvl"/>
</dbReference>
<dbReference type="CDD" id="cd01577">
    <property type="entry name" value="IPMI_Swivel"/>
    <property type="match status" value="1"/>
</dbReference>
<dbReference type="UniPathway" id="UPA00048">
    <property type="reaction ID" value="UER00071"/>
</dbReference>
<evidence type="ECO:0000259" key="11">
    <source>
        <dbReference type="Pfam" id="PF00694"/>
    </source>
</evidence>
<dbReference type="SUPFAM" id="SSF52016">
    <property type="entry name" value="LeuD/IlvD-like"/>
    <property type="match status" value="1"/>
</dbReference>
<dbReference type="OrthoDB" id="9777465at2"/>
<accession>A0A346Y145</accession>
<dbReference type="RefSeq" id="WP_114592568.1">
    <property type="nucleotide sequence ID" value="NZ_CP031165.1"/>
</dbReference>
<dbReference type="AlphaFoldDB" id="A0A346Y145"/>
<comment type="similarity">
    <text evidence="4 10">Belongs to the LeuD family. LeuD type 1 subfamily.</text>
</comment>
<dbReference type="InterPro" id="IPR050075">
    <property type="entry name" value="LeuD"/>
</dbReference>
<evidence type="ECO:0000256" key="1">
    <source>
        <dbReference type="ARBA" id="ARBA00000491"/>
    </source>
</evidence>
<evidence type="ECO:0000256" key="2">
    <source>
        <dbReference type="ARBA" id="ARBA00002695"/>
    </source>
</evidence>
<dbReference type="KEGG" id="euz:DVS28_a3519"/>
<gene>
    <name evidence="10" type="primary">leuD</name>
    <name evidence="12" type="ORF">DVS28_a3519</name>
</gene>
<dbReference type="PANTHER" id="PTHR43345">
    <property type="entry name" value="3-ISOPROPYLMALATE DEHYDRATASE SMALL SUBUNIT 2-RELATED-RELATED"/>
    <property type="match status" value="1"/>
</dbReference>
<evidence type="ECO:0000256" key="3">
    <source>
        <dbReference type="ARBA" id="ARBA00004729"/>
    </source>
</evidence>
<evidence type="ECO:0000256" key="4">
    <source>
        <dbReference type="ARBA" id="ARBA00009845"/>
    </source>
</evidence>
<dbReference type="NCBIfam" id="TIGR00171">
    <property type="entry name" value="leuD"/>
    <property type="match status" value="1"/>
</dbReference>
<feature type="domain" description="Aconitase A/isopropylmalate dehydratase small subunit swivel" evidence="11">
    <location>
        <begin position="1"/>
        <end position="117"/>
    </location>
</feature>
<protein>
    <recommendedName>
        <fullName evidence="10">3-isopropylmalate dehydratase small subunit</fullName>
        <ecNumber evidence="10">4.2.1.33</ecNumber>
    </recommendedName>
    <alternativeName>
        <fullName evidence="10">Alpha-IPM isomerase</fullName>
        <shortName evidence="10">IPMI</shortName>
    </alternativeName>
    <alternativeName>
        <fullName evidence="10">Isopropylmalate isomerase</fullName>
    </alternativeName>
</protein>
<comment type="pathway">
    <text evidence="3 10">Amino-acid biosynthesis; L-leucine biosynthesis; L-leucine from 3-methyl-2-oxobutanoate: step 2/4.</text>
</comment>
<dbReference type="InterPro" id="IPR033940">
    <property type="entry name" value="IPMI_Swivel"/>
</dbReference>
<organism evidence="12 13">
    <name type="scientific">Euzebya pacifica</name>
    <dbReference type="NCBI Taxonomy" id="1608957"/>
    <lineage>
        <taxon>Bacteria</taxon>
        <taxon>Bacillati</taxon>
        <taxon>Actinomycetota</taxon>
        <taxon>Nitriliruptoria</taxon>
        <taxon>Euzebyales</taxon>
    </lineage>
</organism>
<reference evidence="12 13" key="1">
    <citation type="submission" date="2018-09" db="EMBL/GenBank/DDBJ databases">
        <title>Complete genome sequence of Euzebya sp. DY32-46 isolated from seawater of Pacific Ocean.</title>
        <authorList>
            <person name="Xu L."/>
            <person name="Wu Y.-H."/>
            <person name="Xu X.-W."/>
        </authorList>
    </citation>
    <scope>NUCLEOTIDE SEQUENCE [LARGE SCALE GENOMIC DNA]</scope>
    <source>
        <strain evidence="12 13">DY32-46</strain>
    </source>
</reference>
<sequence length="195" mass="21640">MKPVTVVEGRMVPLDRADVDTDQIMPKQFLKRIERTGFGEFVFDDWRQDPDFVLNDERFAGATILVTGPNFGSGSSREHAPWGLQQFGFEAVVAPSFADIFRSNCAKIGLLCVQLDEKVVRQLIELAEASPETVCTVDLPQQHLSAGEVDADFDFEAHAKHMLVNGLDQIGLTLEDADAIEAFEADRPRFMPVTA</sequence>
<evidence type="ECO:0000256" key="8">
    <source>
        <dbReference type="ARBA" id="ARBA00023239"/>
    </source>
</evidence>
<comment type="subunit">
    <text evidence="5 10">Heterodimer of LeuC and LeuD.</text>
</comment>
<dbReference type="GO" id="GO:0009316">
    <property type="term" value="C:3-isopropylmalate dehydratase complex"/>
    <property type="evidence" value="ECO:0007669"/>
    <property type="project" value="InterPro"/>
</dbReference>
<keyword evidence="8 10" id="KW-0456">Lyase</keyword>
<evidence type="ECO:0000256" key="7">
    <source>
        <dbReference type="ARBA" id="ARBA00022605"/>
    </source>
</evidence>
<keyword evidence="7 10" id="KW-0028">Amino-acid biosynthesis</keyword>
<comment type="function">
    <text evidence="2 10">Catalyzes the isomerization between 2-isopropylmalate and 3-isopropylmalate, via the formation of 2-isopropylmaleate.</text>
</comment>
<keyword evidence="9 10" id="KW-0100">Branched-chain amino acid biosynthesis</keyword>
<evidence type="ECO:0000256" key="5">
    <source>
        <dbReference type="ARBA" id="ARBA00011271"/>
    </source>
</evidence>
<dbReference type="InterPro" id="IPR004431">
    <property type="entry name" value="3-IsopropMal_deHydase_ssu"/>
</dbReference>
<dbReference type="HAMAP" id="MF_01031">
    <property type="entry name" value="LeuD_type1"/>
    <property type="match status" value="1"/>
</dbReference>